<dbReference type="EMBL" id="OU898281">
    <property type="protein sequence ID" value="CAG9836193.1"/>
    <property type="molecule type" value="Genomic_DNA"/>
</dbReference>
<organism evidence="2 3">
    <name type="scientific">Diabrotica balteata</name>
    <name type="common">Banded cucumber beetle</name>
    <dbReference type="NCBI Taxonomy" id="107213"/>
    <lineage>
        <taxon>Eukaryota</taxon>
        <taxon>Metazoa</taxon>
        <taxon>Ecdysozoa</taxon>
        <taxon>Arthropoda</taxon>
        <taxon>Hexapoda</taxon>
        <taxon>Insecta</taxon>
        <taxon>Pterygota</taxon>
        <taxon>Neoptera</taxon>
        <taxon>Endopterygota</taxon>
        <taxon>Coleoptera</taxon>
        <taxon>Polyphaga</taxon>
        <taxon>Cucujiformia</taxon>
        <taxon>Chrysomeloidea</taxon>
        <taxon>Chrysomelidae</taxon>
        <taxon>Galerucinae</taxon>
        <taxon>Diabroticina</taxon>
        <taxon>Diabroticites</taxon>
        <taxon>Diabrotica</taxon>
    </lineage>
</organism>
<name>A0A9N9T5R1_DIABA</name>
<dbReference type="PANTHER" id="PTHR47611:SF3">
    <property type="entry name" value="HAT C-TERMINAL DIMERISATION DOMAIN-CONTAINING PROTEIN"/>
    <property type="match status" value="1"/>
</dbReference>
<feature type="domain" description="HAT C-terminal dimerisation" evidence="1">
    <location>
        <begin position="17"/>
        <end position="71"/>
    </location>
</feature>
<gene>
    <name evidence="2" type="ORF">DIABBA_LOCUS9302</name>
</gene>
<dbReference type="PANTHER" id="PTHR47611">
    <property type="entry name" value="HAT DIMERISATION DOMAIN, C-TERMINAL"/>
    <property type="match status" value="1"/>
</dbReference>
<protein>
    <recommendedName>
        <fullName evidence="1">HAT C-terminal dimerisation domain-containing protein</fullName>
    </recommendedName>
</protein>
<reference evidence="2" key="1">
    <citation type="submission" date="2022-01" db="EMBL/GenBank/DDBJ databases">
        <authorList>
            <person name="King R."/>
        </authorList>
    </citation>
    <scope>NUCLEOTIDE SEQUENCE</scope>
</reference>
<dbReference type="GO" id="GO:0046983">
    <property type="term" value="F:protein dimerization activity"/>
    <property type="evidence" value="ECO:0007669"/>
    <property type="project" value="InterPro"/>
</dbReference>
<dbReference type="InterPro" id="IPR012337">
    <property type="entry name" value="RNaseH-like_sf"/>
</dbReference>
<keyword evidence="3" id="KW-1185">Reference proteome</keyword>
<dbReference type="Pfam" id="PF05699">
    <property type="entry name" value="Dimer_Tnp_hAT"/>
    <property type="match status" value="1"/>
</dbReference>
<accession>A0A9N9T5R1</accession>
<dbReference type="InterPro" id="IPR008906">
    <property type="entry name" value="HATC_C_dom"/>
</dbReference>
<evidence type="ECO:0000313" key="2">
    <source>
        <dbReference type="EMBL" id="CAG9836193.1"/>
    </source>
</evidence>
<dbReference type="Proteomes" id="UP001153709">
    <property type="component" value="Chromosome 6"/>
</dbReference>
<dbReference type="OrthoDB" id="3062869at2759"/>
<evidence type="ECO:0000313" key="3">
    <source>
        <dbReference type="Proteomes" id="UP001153709"/>
    </source>
</evidence>
<sequence>MSKVKPRGTSTSFAIQEVQRYMDETPIGRNDNPLEWWKNHQHLYPNLAHLVKIKCNIKATSVPCERLFFKAENI</sequence>
<proteinExistence type="predicted"/>
<dbReference type="SUPFAM" id="SSF53098">
    <property type="entry name" value="Ribonuclease H-like"/>
    <property type="match status" value="1"/>
</dbReference>
<dbReference type="AlphaFoldDB" id="A0A9N9T5R1"/>
<evidence type="ECO:0000259" key="1">
    <source>
        <dbReference type="Pfam" id="PF05699"/>
    </source>
</evidence>